<dbReference type="InterPro" id="IPR016292">
    <property type="entry name" value="Epoxide_hydrolase"/>
</dbReference>
<evidence type="ECO:0000256" key="3">
    <source>
        <dbReference type="ARBA" id="ARBA00022801"/>
    </source>
</evidence>
<proteinExistence type="inferred from homology"/>
<dbReference type="InterPro" id="IPR000639">
    <property type="entry name" value="Epox_hydrolase-like"/>
</dbReference>
<evidence type="ECO:0000313" key="7">
    <source>
        <dbReference type="Proteomes" id="UP000466345"/>
    </source>
</evidence>
<dbReference type="Gene3D" id="3.40.50.1820">
    <property type="entry name" value="alpha/beta hydrolase"/>
    <property type="match status" value="1"/>
</dbReference>
<dbReference type="RefSeq" id="WP_153449336.1">
    <property type="nucleotide sequence ID" value="NZ_WEGJ01000001.1"/>
</dbReference>
<evidence type="ECO:0000256" key="1">
    <source>
        <dbReference type="ARBA" id="ARBA00010088"/>
    </source>
</evidence>
<dbReference type="GO" id="GO:0097176">
    <property type="term" value="P:epoxide metabolic process"/>
    <property type="evidence" value="ECO:0007669"/>
    <property type="project" value="TreeGrafter"/>
</dbReference>
<dbReference type="InterPro" id="IPR029058">
    <property type="entry name" value="AB_hydrolase_fold"/>
</dbReference>
<dbReference type="Proteomes" id="UP000466345">
    <property type="component" value="Unassembled WGS sequence"/>
</dbReference>
<accession>A0A7K0C969</accession>
<dbReference type="PANTHER" id="PTHR21661:SF35">
    <property type="entry name" value="EPOXIDE HYDROLASE"/>
    <property type="match status" value="1"/>
</dbReference>
<feature type="active site" description="Nucleophile" evidence="4">
    <location>
        <position position="170"/>
    </location>
</feature>
<comment type="caution">
    <text evidence="6">The sequence shown here is derived from an EMBL/GenBank/DDBJ whole genome shotgun (WGS) entry which is preliminary data.</text>
</comment>
<dbReference type="PRINTS" id="PR00412">
    <property type="entry name" value="EPOXHYDRLASE"/>
</dbReference>
<keyword evidence="3" id="KW-0378">Hydrolase</keyword>
<evidence type="ECO:0000313" key="6">
    <source>
        <dbReference type="EMBL" id="MQY09933.1"/>
    </source>
</evidence>
<reference evidence="6 7" key="1">
    <citation type="submission" date="2019-10" db="EMBL/GenBank/DDBJ databases">
        <title>Streptomyces smaragdinus sp. nov. and Streptomyces fabii sp. nov., isolated from the gut of fungus growing-termite Macrotermes natalensis.</title>
        <authorList>
            <person name="Schwitalla J."/>
            <person name="Benndorf R."/>
            <person name="Martin K."/>
            <person name="De Beer W."/>
            <person name="Kaster A.-K."/>
            <person name="Vollmers J."/>
            <person name="Poulsen M."/>
            <person name="Beemelmanns C."/>
        </authorList>
    </citation>
    <scope>NUCLEOTIDE SEQUENCE [LARGE SCALE GENOMIC DNA]</scope>
    <source>
        <strain evidence="6 7">RB5</strain>
    </source>
</reference>
<comment type="similarity">
    <text evidence="1">Belongs to the peptidase S33 family.</text>
</comment>
<name>A0A7K0C969_9ACTN</name>
<sequence length="369" mass="40952">MSTFEAAEFAVAVPEDDIADLRRRLLATRWPRPWPEPAWLAGTDRAVLAHLVDYWVHGFDWRRHERRLNAEPQWTATVGGQRVHFLHVRAQEPTGIPMILTNGWPSTFAEMIPLAHRLAGLGHDVVVPSLPGFTFSDQSAEAPAATPTHELWHRLMSGLGHDRYLAHGGDLGAGITSRLGAAHPEAVAGIHLMAVTPAVDHSDLTAAEAAYLSGIESWTGDGGAYQHQQQTRPLTLAYGLSDSPAGLLAWVLEKYRAWSDCGGDITTRWTDDEILVHASLYWFTNTIGTSFRPYFDHLAHPSPRPAMGDLPTAVAVLPYDISVPPREYAERTYHVVRYTRLERGGHFAPHEEPDALARDIHEFATTLRD</sequence>
<dbReference type="AlphaFoldDB" id="A0A7K0C969"/>
<dbReference type="PIRSF" id="PIRSF001112">
    <property type="entry name" value="Epoxide_hydrolase"/>
    <property type="match status" value="1"/>
</dbReference>
<dbReference type="OrthoDB" id="4654311at2"/>
<feature type="active site" description="Proton acceptor" evidence="4">
    <location>
        <position position="346"/>
    </location>
</feature>
<keyword evidence="2" id="KW-0058">Aromatic hydrocarbons catabolism</keyword>
<feature type="active site" description="Proton donor" evidence="4">
    <location>
        <position position="294"/>
    </location>
</feature>
<protein>
    <recommendedName>
        <fullName evidence="5">Epoxide hydrolase N-terminal domain-containing protein</fullName>
    </recommendedName>
</protein>
<feature type="domain" description="Epoxide hydrolase N-terminal" evidence="5">
    <location>
        <begin position="8"/>
        <end position="111"/>
    </location>
</feature>
<evidence type="ECO:0000256" key="4">
    <source>
        <dbReference type="PIRSR" id="PIRSR001112-1"/>
    </source>
</evidence>
<dbReference type="Pfam" id="PF06441">
    <property type="entry name" value="EHN"/>
    <property type="match status" value="1"/>
</dbReference>
<dbReference type="PANTHER" id="PTHR21661">
    <property type="entry name" value="EPOXIDE HYDROLASE 1-RELATED"/>
    <property type="match status" value="1"/>
</dbReference>
<keyword evidence="7" id="KW-1185">Reference proteome</keyword>
<dbReference type="EMBL" id="WEGJ01000001">
    <property type="protein sequence ID" value="MQY09933.1"/>
    <property type="molecule type" value="Genomic_DNA"/>
</dbReference>
<dbReference type="SUPFAM" id="SSF53474">
    <property type="entry name" value="alpha/beta-Hydrolases"/>
    <property type="match status" value="1"/>
</dbReference>
<gene>
    <name evidence="6" type="ORF">SRB5_00360</name>
</gene>
<dbReference type="InterPro" id="IPR010497">
    <property type="entry name" value="Epoxide_hydro_N"/>
</dbReference>
<dbReference type="GO" id="GO:0004301">
    <property type="term" value="F:epoxide hydrolase activity"/>
    <property type="evidence" value="ECO:0007669"/>
    <property type="project" value="TreeGrafter"/>
</dbReference>
<evidence type="ECO:0000259" key="5">
    <source>
        <dbReference type="Pfam" id="PF06441"/>
    </source>
</evidence>
<evidence type="ECO:0000256" key="2">
    <source>
        <dbReference type="ARBA" id="ARBA00022797"/>
    </source>
</evidence>
<organism evidence="6 7">
    <name type="scientific">Streptomyces smaragdinus</name>
    <dbReference type="NCBI Taxonomy" id="2585196"/>
    <lineage>
        <taxon>Bacteria</taxon>
        <taxon>Bacillati</taxon>
        <taxon>Actinomycetota</taxon>
        <taxon>Actinomycetes</taxon>
        <taxon>Kitasatosporales</taxon>
        <taxon>Streptomycetaceae</taxon>
        <taxon>Streptomyces</taxon>
    </lineage>
</organism>